<reference evidence="7 11" key="3">
    <citation type="submission" date="2017-05" db="EMBL/GenBank/DDBJ databases">
        <authorList>
            <person name="Song R."/>
            <person name="Chenine A.L."/>
            <person name="Ruprecht R.M."/>
        </authorList>
    </citation>
    <scope>NUCLEOTIDE SEQUENCE [LARGE SCALE GENOMIC DNA]</scope>
    <source>
        <strain evidence="7 11">S567_C10_BS</strain>
    </source>
</reference>
<dbReference type="EMBL" id="CVVU01000200">
    <property type="protein sequence ID" value="CRO94448.1"/>
    <property type="molecule type" value="Genomic_DNA"/>
</dbReference>
<reference evidence="9" key="9">
    <citation type="submission" date="2023-10" db="EMBL/GenBank/DDBJ databases">
        <title>Pathogen: clinical or host-associated sample.</title>
        <authorList>
            <person name="Hergert J."/>
            <person name="Casey R."/>
            <person name="Wagner J."/>
            <person name="Young E.L."/>
            <person name="Oakeson K.F."/>
        </authorList>
    </citation>
    <scope>NUCLEOTIDE SEQUENCE</scope>
    <source>
        <strain evidence="9">2021CK-01020</strain>
    </source>
</reference>
<dbReference type="GO" id="GO:0000976">
    <property type="term" value="F:transcription cis-regulatory region binding"/>
    <property type="evidence" value="ECO:0007669"/>
    <property type="project" value="TreeGrafter"/>
</dbReference>
<evidence type="ECO:0000256" key="1">
    <source>
        <dbReference type="ARBA" id="ARBA00023125"/>
    </source>
</evidence>
<name>A0A069QBL0_PSEAI</name>
<evidence type="ECO:0000313" key="13">
    <source>
        <dbReference type="Proteomes" id="UP000433532"/>
    </source>
</evidence>
<evidence type="ECO:0000313" key="9">
    <source>
        <dbReference type="EMBL" id="WOS79161.1"/>
    </source>
</evidence>
<dbReference type="GO" id="GO:0003700">
    <property type="term" value="F:DNA-binding transcription factor activity"/>
    <property type="evidence" value="ECO:0007669"/>
    <property type="project" value="TreeGrafter"/>
</dbReference>
<reference evidence="10" key="2">
    <citation type="submission" date="2015-06" db="EMBL/GenBank/DDBJ databases">
        <authorList>
            <person name="Radhakrishnan Rajesh"/>
            <person name="Underwood Anthony"/>
            <person name="Al-Shahib Ali"/>
        </authorList>
    </citation>
    <scope>NUCLEOTIDE SEQUENCE [LARGE SCALE GENOMIC DNA]</scope>
    <source>
        <strain evidence="10">P19_London_7_VIM_2_05_10</strain>
    </source>
</reference>
<evidence type="ECO:0000313" key="6">
    <source>
        <dbReference type="EMBL" id="MZZ10663.1"/>
    </source>
</evidence>
<reference evidence="8 12" key="4">
    <citation type="submission" date="2017-08" db="EMBL/GenBank/DDBJ databases">
        <authorList>
            <person name="Feschi L."/>
            <person name="Jeukens J."/>
            <person name="Emond-Rheault J.-G."/>
            <person name="Kukavica-Ibrulj I."/>
            <person name="Boyle B."/>
            <person name="Levesque R.C."/>
        </authorList>
    </citation>
    <scope>NUCLEOTIDE SEQUENCE [LARGE SCALE GENOMIC DNA]</scope>
    <source>
        <strain evidence="8 12">PA-W36</strain>
    </source>
</reference>
<dbReference type="InterPro" id="IPR001647">
    <property type="entry name" value="HTH_TetR"/>
</dbReference>
<dbReference type="SUPFAM" id="SSF48498">
    <property type="entry name" value="Tetracyclin repressor-like, C-terminal domain"/>
    <property type="match status" value="1"/>
</dbReference>
<evidence type="ECO:0000313" key="5">
    <source>
        <dbReference type="EMBL" id="MUI36387.1"/>
    </source>
</evidence>
<organism evidence="7 11">
    <name type="scientific">Pseudomonas aeruginosa</name>
    <dbReference type="NCBI Taxonomy" id="287"/>
    <lineage>
        <taxon>Bacteria</taxon>
        <taxon>Pseudomonadati</taxon>
        <taxon>Pseudomonadota</taxon>
        <taxon>Gammaproteobacteria</taxon>
        <taxon>Pseudomonadales</taxon>
        <taxon>Pseudomonadaceae</taxon>
        <taxon>Pseudomonas</taxon>
    </lineage>
</organism>
<dbReference type="PROSITE" id="PS01081">
    <property type="entry name" value="HTH_TETR_1"/>
    <property type="match status" value="1"/>
</dbReference>
<dbReference type="AlphaFoldDB" id="A0A069QBL0"/>
<proteinExistence type="predicted"/>
<dbReference type="Proteomes" id="UP000284767">
    <property type="component" value="Unassembled WGS sequence"/>
</dbReference>
<feature type="DNA-binding region" description="H-T-H motif" evidence="2">
    <location>
        <begin position="37"/>
        <end position="56"/>
    </location>
</feature>
<dbReference type="PRINTS" id="PR00455">
    <property type="entry name" value="HTHTETR"/>
</dbReference>
<evidence type="ECO:0000313" key="11">
    <source>
        <dbReference type="Proteomes" id="UP000194857"/>
    </source>
</evidence>
<evidence type="ECO:0000313" key="10">
    <source>
        <dbReference type="Proteomes" id="UP000045039"/>
    </source>
</evidence>
<dbReference type="SUPFAM" id="SSF46689">
    <property type="entry name" value="Homeodomain-like"/>
    <property type="match status" value="1"/>
</dbReference>
<dbReference type="PANTHER" id="PTHR30055:SF226">
    <property type="entry name" value="HTH-TYPE TRANSCRIPTIONAL REGULATOR PKSA"/>
    <property type="match status" value="1"/>
</dbReference>
<evidence type="ECO:0000313" key="12">
    <source>
        <dbReference type="Proteomes" id="UP000284767"/>
    </source>
</evidence>
<reference evidence="5 13" key="6">
    <citation type="submission" date="2019-11" db="EMBL/GenBank/DDBJ databases">
        <title>Genomes of ocular Pseudomonas aeruginosa isolates.</title>
        <authorList>
            <person name="Khan M."/>
            <person name="Rice S.A."/>
            <person name="Willcox M.D.P."/>
            <person name="Stapleton F."/>
        </authorList>
    </citation>
    <scope>NUCLEOTIDE SEQUENCE [LARGE SCALE GENOMIC DNA]</scope>
    <source>
        <strain evidence="5 13">PA221</strain>
    </source>
</reference>
<dbReference type="EMBL" id="NSNE01000007">
    <property type="protein sequence ID" value="RPM16356.1"/>
    <property type="molecule type" value="Genomic_DNA"/>
</dbReference>
<dbReference type="InterPro" id="IPR050109">
    <property type="entry name" value="HTH-type_TetR-like_transc_reg"/>
</dbReference>
<dbReference type="EMBL" id="NFFZ01000017">
    <property type="protein sequence ID" value="OTI57452.1"/>
    <property type="molecule type" value="Genomic_DNA"/>
</dbReference>
<reference evidence="6" key="7">
    <citation type="submission" date="2020-01" db="EMBL/GenBank/DDBJ databases">
        <title>Bacteria Cultured from War Wounds Associated with the Conflict in Eastern Ukraine.</title>
        <authorList>
            <person name="Snesrud E."/>
            <person name="Galac M.R."/>
            <person name="Mc Gann P."/>
            <person name="Valentine K."/>
            <person name="Viacheslav K."/>
        </authorList>
    </citation>
    <scope>NUCLEOTIDE SEQUENCE</scope>
    <source>
        <strain evidence="6">VNMU148</strain>
    </source>
</reference>
<dbReference type="Proteomes" id="UP000433532">
    <property type="component" value="Unassembled WGS sequence"/>
</dbReference>
<dbReference type="InterPro" id="IPR009057">
    <property type="entry name" value="Homeodomain-like_sf"/>
</dbReference>
<dbReference type="InterPro" id="IPR036271">
    <property type="entry name" value="Tet_transcr_reg_TetR-rel_C_sf"/>
</dbReference>
<dbReference type="Pfam" id="PF00440">
    <property type="entry name" value="TetR_N"/>
    <property type="match status" value="1"/>
</dbReference>
<dbReference type="Proteomes" id="UP000045039">
    <property type="component" value="Unassembled WGS sequence"/>
</dbReference>
<reference evidence="4" key="1">
    <citation type="submission" date="2015-06" db="EMBL/GenBank/DDBJ databases">
        <authorList>
            <person name="Radhakrishnan R."/>
            <person name="Underwood A."/>
            <person name="Al-Shahib A."/>
        </authorList>
    </citation>
    <scope>NUCLEOTIDE SEQUENCE</scope>
    <source>
        <strain evidence="4">P19_London_7_VIM_2_05_10</strain>
    </source>
</reference>
<dbReference type="EMBL" id="WXZT01000001">
    <property type="protein sequence ID" value="MZZ10663.1"/>
    <property type="molecule type" value="Genomic_DNA"/>
</dbReference>
<dbReference type="Proteomes" id="UP001297540">
    <property type="component" value="Chromosome"/>
</dbReference>
<dbReference type="PANTHER" id="PTHR30055">
    <property type="entry name" value="HTH-TYPE TRANSCRIPTIONAL REGULATOR RUTR"/>
    <property type="match status" value="1"/>
</dbReference>
<dbReference type="EMBL" id="CP136986">
    <property type="protein sequence ID" value="WOS79161.1"/>
    <property type="molecule type" value="Genomic_DNA"/>
</dbReference>
<evidence type="ECO:0000259" key="3">
    <source>
        <dbReference type="PROSITE" id="PS50977"/>
    </source>
</evidence>
<evidence type="ECO:0000313" key="8">
    <source>
        <dbReference type="EMBL" id="RPM16356.1"/>
    </source>
</evidence>
<sequence>MVYRVTERRLQRDSALRERILQLGLRRVAEGGFAALTMQALADDAGIATGSLYRHFRGKGELAAEIFRRASQREVDALAVVLRGPGAPAWRLAEGLRRFAARAWSSQRLAFALIAEPVDPEVDEQRLRYREAYAALFVELLEEGRRSGAFQLSLVPLAAACLVGAIAEALVGPLSPPARAARDSGQPEPSLEPVSTALVNFCLRAVGAPVCEEPS</sequence>
<gene>
    <name evidence="4" type="primary">kstR2_1</name>
    <name evidence="7" type="ORF">CAZ10_26725</name>
    <name evidence="5" type="ORF">GNQ48_15345</name>
    <name evidence="6" type="ORF">GUL26_00245</name>
    <name evidence="8" type="ORF">IPC1295_14515</name>
    <name evidence="9" type="ORF">L4V69_08455</name>
    <name evidence="4" type="ORF">PAERUG_P19_London_7_VIM_2_05_10_02943</name>
</gene>
<reference evidence="8 12" key="5">
    <citation type="submission" date="2019-01" db="EMBL/GenBank/DDBJ databases">
        <title>The Pseudomonas aeruginosa pan-genome provides new insights on its population structure, horizontal gene transfer and pathogenicity.</title>
        <authorList>
            <person name="Freschi L."/>
            <person name="Vincent A.T."/>
            <person name="Jeukens J."/>
            <person name="Emond-Rheault J.-G."/>
            <person name="Kukavica-Ibrulj I."/>
            <person name="Dupont M.-J."/>
            <person name="Charette S.J."/>
            <person name="Boyle B."/>
            <person name="Levesque R.C."/>
        </authorList>
    </citation>
    <scope>NUCLEOTIDE SEQUENCE [LARGE SCALE GENOMIC DNA]</scope>
    <source>
        <strain evidence="8 12">PA-W36</strain>
    </source>
</reference>
<protein>
    <submittedName>
        <fullName evidence="4">HTH-type transcriptional repressor KstR2</fullName>
    </submittedName>
    <submittedName>
        <fullName evidence="7">TetR family transcriptional regulator</fullName>
    </submittedName>
    <submittedName>
        <fullName evidence="8">TetR/AcrR family transcriptional regulator</fullName>
    </submittedName>
</protein>
<reference evidence="9" key="8">
    <citation type="submission" date="2023-06" db="EMBL/GenBank/DDBJ databases">
        <authorList>
            <consortium name="Clinical and Environmental Microbiology Branch: Whole genome sequencing antimicrobial resistance pathogens in the healthcare setting"/>
        </authorList>
    </citation>
    <scope>NUCLEOTIDE SEQUENCE</scope>
    <source>
        <strain evidence="9">2021CK-01020</strain>
    </source>
</reference>
<evidence type="ECO:0000313" key="7">
    <source>
        <dbReference type="EMBL" id="OTI57452.1"/>
    </source>
</evidence>
<dbReference type="Proteomes" id="UP000644192">
    <property type="component" value="Unassembled WGS sequence"/>
</dbReference>
<evidence type="ECO:0000256" key="2">
    <source>
        <dbReference type="PROSITE-ProRule" id="PRU00335"/>
    </source>
</evidence>
<dbReference type="PROSITE" id="PS50977">
    <property type="entry name" value="HTH_TETR_2"/>
    <property type="match status" value="1"/>
</dbReference>
<dbReference type="RefSeq" id="WP_003093144.1">
    <property type="nucleotide sequence ID" value="NZ_AP014622.1"/>
</dbReference>
<dbReference type="KEGG" id="paeb:NCGM1900_0990"/>
<feature type="domain" description="HTH tetR-type" evidence="3">
    <location>
        <begin position="14"/>
        <end position="74"/>
    </location>
</feature>
<evidence type="ECO:0000313" key="4">
    <source>
        <dbReference type="EMBL" id="CRO94448.1"/>
    </source>
</evidence>
<dbReference type="Gene3D" id="1.10.357.10">
    <property type="entry name" value="Tetracycline Repressor, domain 2"/>
    <property type="match status" value="1"/>
</dbReference>
<keyword evidence="1 2" id="KW-0238">DNA-binding</keyword>
<dbReference type="EMBL" id="WOAD01000011">
    <property type="protein sequence ID" value="MUI36387.1"/>
    <property type="molecule type" value="Genomic_DNA"/>
</dbReference>
<dbReference type="InterPro" id="IPR023772">
    <property type="entry name" value="DNA-bd_HTH_TetR-type_CS"/>
</dbReference>
<accession>A0A069QBL0</accession>
<dbReference type="Proteomes" id="UP000194857">
    <property type="component" value="Unassembled WGS sequence"/>
</dbReference>